<organism evidence="13 14">
    <name type="scientific">Candidatus Blochmanniella camponoti</name>
    <dbReference type="NCBI Taxonomy" id="108080"/>
    <lineage>
        <taxon>Bacteria</taxon>
        <taxon>Pseudomonadati</taxon>
        <taxon>Pseudomonadota</taxon>
        <taxon>Gammaproteobacteria</taxon>
        <taxon>Enterobacterales</taxon>
        <taxon>Enterobacteriaceae</taxon>
        <taxon>ant endosymbionts</taxon>
        <taxon>Candidatus Blochmanniella</taxon>
    </lineage>
</organism>
<evidence type="ECO:0000256" key="2">
    <source>
        <dbReference type="ARBA" id="ARBA00008226"/>
    </source>
</evidence>
<evidence type="ECO:0000256" key="3">
    <source>
        <dbReference type="ARBA" id="ARBA00011209"/>
    </source>
</evidence>
<evidence type="ECO:0000313" key="13">
    <source>
        <dbReference type="EMBL" id="URJ27275.1"/>
    </source>
</evidence>
<keyword evidence="6 11" id="KW-0547">Nucleotide-binding</keyword>
<dbReference type="PROSITE" id="PS50861">
    <property type="entry name" value="AA_TRNA_LIGASE_II_GLYAB"/>
    <property type="match status" value="1"/>
</dbReference>
<evidence type="ECO:0000256" key="4">
    <source>
        <dbReference type="ARBA" id="ARBA00022490"/>
    </source>
</evidence>
<keyword evidence="7 11" id="KW-0067">ATP-binding</keyword>
<dbReference type="AlphaFoldDB" id="A0AAE9I6N8"/>
<feature type="domain" description="DALR anticodon binding" evidence="12">
    <location>
        <begin position="588"/>
        <end position="684"/>
    </location>
</feature>
<comment type="subcellular location">
    <subcellularLocation>
        <location evidence="1 11">Cytoplasm</location>
    </subcellularLocation>
</comment>
<evidence type="ECO:0000259" key="12">
    <source>
        <dbReference type="Pfam" id="PF05746"/>
    </source>
</evidence>
<evidence type="ECO:0000256" key="11">
    <source>
        <dbReference type="HAMAP-Rule" id="MF_00255"/>
    </source>
</evidence>
<dbReference type="GO" id="GO:0006426">
    <property type="term" value="P:glycyl-tRNA aminoacylation"/>
    <property type="evidence" value="ECO:0007669"/>
    <property type="project" value="UniProtKB-UniRule"/>
</dbReference>
<evidence type="ECO:0000256" key="7">
    <source>
        <dbReference type="ARBA" id="ARBA00022840"/>
    </source>
</evidence>
<evidence type="ECO:0000256" key="10">
    <source>
        <dbReference type="ARBA" id="ARBA00047937"/>
    </source>
</evidence>
<dbReference type="Pfam" id="PF02092">
    <property type="entry name" value="tRNA_synt_2f"/>
    <property type="match status" value="1"/>
</dbReference>
<keyword evidence="4 11" id="KW-0963">Cytoplasm</keyword>
<keyword evidence="8 11" id="KW-0648">Protein biosynthesis</keyword>
<dbReference type="GO" id="GO:0004820">
    <property type="term" value="F:glycine-tRNA ligase activity"/>
    <property type="evidence" value="ECO:0007669"/>
    <property type="project" value="UniProtKB-UniRule"/>
</dbReference>
<dbReference type="GO" id="GO:0005524">
    <property type="term" value="F:ATP binding"/>
    <property type="evidence" value="ECO:0007669"/>
    <property type="project" value="UniProtKB-UniRule"/>
</dbReference>
<gene>
    <name evidence="11 13" type="primary">glyS</name>
    <name evidence="13" type="ORF">M9394_01685</name>
</gene>
<dbReference type="GO" id="GO:0005829">
    <property type="term" value="C:cytosol"/>
    <property type="evidence" value="ECO:0007669"/>
    <property type="project" value="TreeGrafter"/>
</dbReference>
<evidence type="ECO:0000256" key="9">
    <source>
        <dbReference type="ARBA" id="ARBA00023146"/>
    </source>
</evidence>
<keyword evidence="5 11" id="KW-0436">Ligase</keyword>
<proteinExistence type="inferred from homology"/>
<keyword evidence="9 11" id="KW-0030">Aminoacyl-tRNA synthetase</keyword>
<dbReference type="PANTHER" id="PTHR30075">
    <property type="entry name" value="GLYCYL-TRNA SYNTHETASE"/>
    <property type="match status" value="1"/>
</dbReference>
<dbReference type="EC" id="6.1.1.14" evidence="11"/>
<dbReference type="KEGG" id="bhb:M9394_01685"/>
<dbReference type="GO" id="GO:0004814">
    <property type="term" value="F:arginine-tRNA ligase activity"/>
    <property type="evidence" value="ECO:0007669"/>
    <property type="project" value="InterPro"/>
</dbReference>
<comment type="catalytic activity">
    <reaction evidence="10 11">
        <text>tRNA(Gly) + glycine + ATP = glycyl-tRNA(Gly) + AMP + diphosphate</text>
        <dbReference type="Rhea" id="RHEA:16013"/>
        <dbReference type="Rhea" id="RHEA-COMP:9664"/>
        <dbReference type="Rhea" id="RHEA-COMP:9683"/>
        <dbReference type="ChEBI" id="CHEBI:30616"/>
        <dbReference type="ChEBI" id="CHEBI:33019"/>
        <dbReference type="ChEBI" id="CHEBI:57305"/>
        <dbReference type="ChEBI" id="CHEBI:78442"/>
        <dbReference type="ChEBI" id="CHEBI:78522"/>
        <dbReference type="ChEBI" id="CHEBI:456215"/>
        <dbReference type="EC" id="6.1.1.14"/>
    </reaction>
</comment>
<protein>
    <recommendedName>
        <fullName evidence="11">Glycine--tRNA ligase beta subunit</fullName>
        <ecNumber evidence="11">6.1.1.14</ecNumber>
    </recommendedName>
    <alternativeName>
        <fullName evidence="11">Glycyl-tRNA synthetase beta subunit</fullName>
        <shortName evidence="11">GlyRS</shortName>
    </alternativeName>
</protein>
<dbReference type="SUPFAM" id="SSF109604">
    <property type="entry name" value="HD-domain/PDEase-like"/>
    <property type="match status" value="1"/>
</dbReference>
<evidence type="ECO:0000256" key="1">
    <source>
        <dbReference type="ARBA" id="ARBA00004496"/>
    </source>
</evidence>
<dbReference type="GO" id="GO:0006420">
    <property type="term" value="P:arginyl-tRNA aminoacylation"/>
    <property type="evidence" value="ECO:0007669"/>
    <property type="project" value="InterPro"/>
</dbReference>
<accession>A0AAE9I6N8</accession>
<name>A0AAE9I6N8_9ENTR</name>
<dbReference type="Pfam" id="PF05746">
    <property type="entry name" value="DALR_1"/>
    <property type="match status" value="1"/>
</dbReference>
<dbReference type="Proteomes" id="UP001056323">
    <property type="component" value="Chromosome"/>
</dbReference>
<dbReference type="InterPro" id="IPR008909">
    <property type="entry name" value="DALR_anticod-bd"/>
</dbReference>
<reference evidence="13" key="1">
    <citation type="submission" date="2022-05" db="EMBL/GenBank/DDBJ databases">
        <title>Impact of host demography and evolutionary history on endosymbiont molecular evolution: a test in carpenter ants (Genus Camponotus) and their Blochmannia endosymbionts.</title>
        <authorList>
            <person name="Manthey J.D."/>
            <person name="Giron J.C."/>
            <person name="Hruska J.P."/>
        </authorList>
    </citation>
    <scope>NUCLEOTIDE SEQUENCE</scope>
    <source>
        <strain evidence="13">C-049</strain>
    </source>
</reference>
<dbReference type="InterPro" id="IPR006194">
    <property type="entry name" value="Gly-tRNA-synth_heterodimer"/>
</dbReference>
<dbReference type="PANTHER" id="PTHR30075:SF2">
    <property type="entry name" value="GLYCINE--TRNA LIGASE, CHLOROPLASTIC_MITOCHONDRIAL 2"/>
    <property type="match status" value="1"/>
</dbReference>
<comment type="similarity">
    <text evidence="2 11">Belongs to the class-II aminoacyl-tRNA synthetase family.</text>
</comment>
<comment type="subunit">
    <text evidence="3 11">Tetramer of two alpha and two beta subunits.</text>
</comment>
<dbReference type="InterPro" id="IPR015944">
    <property type="entry name" value="Gly-tRNA-synth_bsu"/>
</dbReference>
<dbReference type="RefSeq" id="WP_250249765.1">
    <property type="nucleotide sequence ID" value="NZ_CP097751.1"/>
</dbReference>
<evidence type="ECO:0000256" key="5">
    <source>
        <dbReference type="ARBA" id="ARBA00022598"/>
    </source>
</evidence>
<dbReference type="EMBL" id="CP097751">
    <property type="protein sequence ID" value="URJ27275.1"/>
    <property type="molecule type" value="Genomic_DNA"/>
</dbReference>
<sequence length="695" mass="80256">MKVRTFLVEIGTESLPSKILKKLGKDFFYQIISGFEENNFVYDKVNWFASSCRLAVKANLIIKSNFNTNIECVDQSNTGDTYDKYINNTDTQINHIVNNIKIRSGVGANNFQRKLECDKNIAIRKNLKYLLCKIISSALEKLNNYEMMRWSDIDIPFVRPVRTVTILLDTYLIPGYFFGIKTDRVLYGNRCMEDDKIILEHADHYPDVLIKNGWVIADYDTRKNIICAEIEKESRKLGGVVNVQDEKNLLEEVTSLVEWPVILSGQFNNKFLVLPREVILHIMRYDQKYFPVYNVIDGVLLPYFIFVSNTISDNYKKIIDGHENVIIPRLMDAEFFLMQDNKCRLEDYIPKLNSVLFHSRLGTLRDKSWRIEELSGWIAEKIGINIEQTRRAGYLCKCDLMSNMVCEFPSTQGTIGMHYALRDGESEEIALAQKEHYQPRFSKDKLPTTHISCAVSIADKMDTISGIFGVKELPKGNRDPFALKRSAIGILRILMYKKLPINLFDLIQKSVKLYGSQLINAAVINDIHNFMYNRLLSWYSSRGYKLDVIKAVLSVKSDSVVDIDARIQAVTDFSGLQKEENIKLNLIYKRISNILLKKKISCNEDVQYFLLKMPEEICLAMEVISIEKRLQVLCMHHRYYDALTVVITITSAVNAFFDNVIIMDENENIRINRLTLLNKVKNLFLKVADISLLKI</sequence>
<dbReference type="HAMAP" id="MF_00255">
    <property type="entry name" value="Gly_tRNA_synth_beta"/>
    <property type="match status" value="1"/>
</dbReference>
<dbReference type="PRINTS" id="PR01045">
    <property type="entry name" value="TRNASYNTHGB"/>
</dbReference>
<evidence type="ECO:0000256" key="6">
    <source>
        <dbReference type="ARBA" id="ARBA00022741"/>
    </source>
</evidence>
<dbReference type="NCBIfam" id="TIGR00211">
    <property type="entry name" value="glyS"/>
    <property type="match status" value="1"/>
</dbReference>
<evidence type="ECO:0000256" key="8">
    <source>
        <dbReference type="ARBA" id="ARBA00022917"/>
    </source>
</evidence>
<evidence type="ECO:0000313" key="14">
    <source>
        <dbReference type="Proteomes" id="UP001056323"/>
    </source>
</evidence>